<sequence>MLGTGLAGLVLYPDAEGTGRKPAANSLECRVQTLMAAPAANAPAQRERCAEGVMAAPYTGPEPLHFSVRELEILARIAAGATSVEIAGQLHISVHTVKNHRKNILRKSGCRNAGQLITRCTVLGLV</sequence>
<reference evidence="5 6" key="1">
    <citation type="submission" date="2019-05" db="EMBL/GenBank/DDBJ databases">
        <title>Microbulbifer harenosus sp. nov., an alginate-degrading bacterium isolated from coastal sand.</title>
        <authorList>
            <person name="Huang H."/>
            <person name="Mo K."/>
            <person name="Bao S."/>
        </authorList>
    </citation>
    <scope>NUCLEOTIDE SEQUENCE [LARGE SCALE GENOMIC DNA]</scope>
    <source>
        <strain evidence="5 6">HB161719</strain>
    </source>
</reference>
<dbReference type="EMBL" id="VANI01000007">
    <property type="protein sequence ID" value="TLM78107.1"/>
    <property type="molecule type" value="Genomic_DNA"/>
</dbReference>
<dbReference type="PANTHER" id="PTHR44688:SF16">
    <property type="entry name" value="DNA-BINDING TRANSCRIPTIONAL ACTIVATOR DEVR_DOSR"/>
    <property type="match status" value="1"/>
</dbReference>
<organism evidence="5 6">
    <name type="scientific">Microbulbifer harenosus</name>
    <dbReference type="NCBI Taxonomy" id="2576840"/>
    <lineage>
        <taxon>Bacteria</taxon>
        <taxon>Pseudomonadati</taxon>
        <taxon>Pseudomonadota</taxon>
        <taxon>Gammaproteobacteria</taxon>
        <taxon>Cellvibrionales</taxon>
        <taxon>Microbulbiferaceae</taxon>
        <taxon>Microbulbifer</taxon>
    </lineage>
</organism>
<dbReference type="PRINTS" id="PR00038">
    <property type="entry name" value="HTHLUXR"/>
</dbReference>
<name>A0ABY2UJ18_9GAMM</name>
<evidence type="ECO:0000256" key="3">
    <source>
        <dbReference type="ARBA" id="ARBA00023163"/>
    </source>
</evidence>
<dbReference type="PANTHER" id="PTHR44688">
    <property type="entry name" value="DNA-BINDING TRANSCRIPTIONAL ACTIVATOR DEVR_DOSR"/>
    <property type="match status" value="1"/>
</dbReference>
<keyword evidence="2" id="KW-0238">DNA-binding</keyword>
<dbReference type="Pfam" id="PF00196">
    <property type="entry name" value="GerE"/>
    <property type="match status" value="1"/>
</dbReference>
<dbReference type="Proteomes" id="UP000306791">
    <property type="component" value="Unassembled WGS sequence"/>
</dbReference>
<keyword evidence="1" id="KW-0805">Transcription regulation</keyword>
<dbReference type="Gene3D" id="1.10.10.10">
    <property type="entry name" value="Winged helix-like DNA-binding domain superfamily/Winged helix DNA-binding domain"/>
    <property type="match status" value="1"/>
</dbReference>
<feature type="domain" description="HTH luxR-type" evidence="4">
    <location>
        <begin position="59"/>
        <end position="124"/>
    </location>
</feature>
<dbReference type="InterPro" id="IPR000792">
    <property type="entry name" value="Tscrpt_reg_LuxR_C"/>
</dbReference>
<evidence type="ECO:0000256" key="2">
    <source>
        <dbReference type="ARBA" id="ARBA00023125"/>
    </source>
</evidence>
<comment type="caution">
    <text evidence="5">The sequence shown here is derived from an EMBL/GenBank/DDBJ whole genome shotgun (WGS) entry which is preliminary data.</text>
</comment>
<evidence type="ECO:0000259" key="4">
    <source>
        <dbReference type="PROSITE" id="PS50043"/>
    </source>
</evidence>
<dbReference type="SMART" id="SM00421">
    <property type="entry name" value="HTH_LUXR"/>
    <property type="match status" value="1"/>
</dbReference>
<proteinExistence type="predicted"/>
<keyword evidence="6" id="KW-1185">Reference proteome</keyword>
<evidence type="ECO:0000313" key="6">
    <source>
        <dbReference type="Proteomes" id="UP000306791"/>
    </source>
</evidence>
<accession>A0ABY2UJ18</accession>
<evidence type="ECO:0000313" key="5">
    <source>
        <dbReference type="EMBL" id="TLM78107.1"/>
    </source>
</evidence>
<dbReference type="InterPro" id="IPR036388">
    <property type="entry name" value="WH-like_DNA-bd_sf"/>
</dbReference>
<evidence type="ECO:0000256" key="1">
    <source>
        <dbReference type="ARBA" id="ARBA00023015"/>
    </source>
</evidence>
<dbReference type="PROSITE" id="PS00622">
    <property type="entry name" value="HTH_LUXR_1"/>
    <property type="match status" value="1"/>
</dbReference>
<keyword evidence="3" id="KW-0804">Transcription</keyword>
<dbReference type="CDD" id="cd06170">
    <property type="entry name" value="LuxR_C_like"/>
    <property type="match status" value="1"/>
</dbReference>
<protein>
    <submittedName>
        <fullName evidence="5">Helix-turn-helix transcriptional regulator</fullName>
    </submittedName>
</protein>
<dbReference type="InterPro" id="IPR016032">
    <property type="entry name" value="Sig_transdc_resp-reg_C-effctor"/>
</dbReference>
<dbReference type="PROSITE" id="PS50043">
    <property type="entry name" value="HTH_LUXR_2"/>
    <property type="match status" value="1"/>
</dbReference>
<dbReference type="SUPFAM" id="SSF46894">
    <property type="entry name" value="C-terminal effector domain of the bipartite response regulators"/>
    <property type="match status" value="1"/>
</dbReference>
<gene>
    <name evidence="5" type="ORF">FDY93_06685</name>
</gene>